<evidence type="ECO:0000256" key="1">
    <source>
        <dbReference type="SAM" id="Coils"/>
    </source>
</evidence>
<dbReference type="AlphaFoldDB" id="A0A8J8SZV5"/>
<evidence type="ECO:0000313" key="3">
    <source>
        <dbReference type="Proteomes" id="UP000785679"/>
    </source>
</evidence>
<name>A0A8J8SZV5_HALGN</name>
<accession>A0A8J8SZV5</accession>
<dbReference type="Proteomes" id="UP000785679">
    <property type="component" value="Unassembled WGS sequence"/>
</dbReference>
<feature type="coiled-coil region" evidence="1">
    <location>
        <begin position="208"/>
        <end position="235"/>
    </location>
</feature>
<gene>
    <name evidence="2" type="ORF">FGO68_gene1824</name>
</gene>
<keyword evidence="3" id="KW-1185">Reference proteome</keyword>
<proteinExistence type="predicted"/>
<organism evidence="2 3">
    <name type="scientific">Halteria grandinella</name>
    <dbReference type="NCBI Taxonomy" id="5974"/>
    <lineage>
        <taxon>Eukaryota</taxon>
        <taxon>Sar</taxon>
        <taxon>Alveolata</taxon>
        <taxon>Ciliophora</taxon>
        <taxon>Intramacronucleata</taxon>
        <taxon>Spirotrichea</taxon>
        <taxon>Stichotrichia</taxon>
        <taxon>Sporadotrichida</taxon>
        <taxon>Halteriidae</taxon>
        <taxon>Halteria</taxon>
    </lineage>
</organism>
<reference evidence="2" key="1">
    <citation type="submission" date="2019-06" db="EMBL/GenBank/DDBJ databases">
        <authorList>
            <person name="Zheng W."/>
        </authorList>
    </citation>
    <scope>NUCLEOTIDE SEQUENCE</scope>
    <source>
        <strain evidence="2">QDHG01</strain>
    </source>
</reference>
<evidence type="ECO:0000313" key="2">
    <source>
        <dbReference type="EMBL" id="TNV76371.1"/>
    </source>
</evidence>
<keyword evidence="1" id="KW-0175">Coiled coil</keyword>
<dbReference type="Gene3D" id="1.20.5.110">
    <property type="match status" value="1"/>
</dbReference>
<protein>
    <submittedName>
        <fullName evidence="2">Uncharacterized protein</fullName>
    </submittedName>
</protein>
<comment type="caution">
    <text evidence="2">The sequence shown here is derived from an EMBL/GenBank/DDBJ whole genome shotgun (WGS) entry which is preliminary data.</text>
</comment>
<dbReference type="EMBL" id="RRYP01013722">
    <property type="protein sequence ID" value="TNV76371.1"/>
    <property type="molecule type" value="Genomic_DNA"/>
</dbReference>
<sequence>MIYTEKVEENADSPLVPSYHIHPLDIYFGGDHDDYNGQYLLTDHVFRDDESKSQEDSSAQLSVHFARDSHIFNNDVKPPHEDLQQEEVKGEIMEGDKEFEEGIGIDVEEPDLDPGDEVPQRKSLERQTKTSSRFYVVEPAYFILGKIVHSSFIQNQILEPQPVPPLPLHLDHDSSSGALIQAYLPPLPITLSEDESTTDLLRLILQHLQRIDQRLNSLEGRMDRVESQMQTLSNVQQFKNTNQFFHPLTPSKTTKSNLTKNRQSEGALSRCCSPLYDPKFTIKQIISRCF</sequence>